<comment type="similarity">
    <text evidence="2">Belongs to the ABC transporter superfamily.</text>
</comment>
<keyword evidence="4" id="KW-0547">Nucleotide-binding</keyword>
<organism evidence="8 9">
    <name type="scientific">Bradyrhizobium erythrophlei</name>
    <dbReference type="NCBI Taxonomy" id="1437360"/>
    <lineage>
        <taxon>Bacteria</taxon>
        <taxon>Pseudomonadati</taxon>
        <taxon>Pseudomonadota</taxon>
        <taxon>Alphaproteobacteria</taxon>
        <taxon>Hyphomicrobiales</taxon>
        <taxon>Nitrobacteraceae</taxon>
        <taxon>Bradyrhizobium</taxon>
    </lineage>
</organism>
<dbReference type="InterPro" id="IPR013563">
    <property type="entry name" value="Oligopep_ABC_C"/>
</dbReference>
<dbReference type="PANTHER" id="PTHR43776:SF7">
    <property type="entry name" value="D,D-DIPEPTIDE TRANSPORT ATP-BINDING PROTEIN DDPF-RELATED"/>
    <property type="match status" value="1"/>
</dbReference>
<gene>
    <name evidence="8" type="ORF">SAMN05444170_0938</name>
</gene>
<evidence type="ECO:0000256" key="5">
    <source>
        <dbReference type="ARBA" id="ARBA00022840"/>
    </source>
</evidence>
<dbReference type="EMBL" id="LT670849">
    <property type="protein sequence ID" value="SHN66431.1"/>
    <property type="molecule type" value="Genomic_DNA"/>
</dbReference>
<dbReference type="InterPro" id="IPR003439">
    <property type="entry name" value="ABC_transporter-like_ATP-bd"/>
</dbReference>
<keyword evidence="3" id="KW-0813">Transport</keyword>
<dbReference type="GO" id="GO:0016887">
    <property type="term" value="F:ATP hydrolysis activity"/>
    <property type="evidence" value="ECO:0007669"/>
    <property type="project" value="InterPro"/>
</dbReference>
<dbReference type="PANTHER" id="PTHR43776">
    <property type="entry name" value="TRANSPORT ATP-BINDING PROTEIN"/>
    <property type="match status" value="1"/>
</dbReference>
<dbReference type="NCBIfam" id="TIGR01727">
    <property type="entry name" value="oligo_HPY"/>
    <property type="match status" value="1"/>
</dbReference>
<dbReference type="SMART" id="SM00382">
    <property type="entry name" value="AAA"/>
    <property type="match status" value="1"/>
</dbReference>
<keyword evidence="9" id="KW-1185">Reference proteome</keyword>
<dbReference type="Proteomes" id="UP000184096">
    <property type="component" value="Chromosome I"/>
</dbReference>
<dbReference type="OrthoDB" id="9815712at2"/>
<dbReference type="InterPro" id="IPR050319">
    <property type="entry name" value="ABC_transp_ATP-bind"/>
</dbReference>
<comment type="function">
    <text evidence="6">Involved in beta-(1--&gt;2)glucan export. Transmembrane domains (TMD) form a pore in the inner membrane and the ATP-binding domain (NBD) is responsible for energy generation.</text>
</comment>
<dbReference type="RefSeq" id="WP_072816899.1">
    <property type="nucleotide sequence ID" value="NZ_LT670849.1"/>
</dbReference>
<dbReference type="InterPro" id="IPR003593">
    <property type="entry name" value="AAA+_ATPase"/>
</dbReference>
<dbReference type="Pfam" id="PF08352">
    <property type="entry name" value="oligo_HPY"/>
    <property type="match status" value="1"/>
</dbReference>
<dbReference type="PROSITE" id="PS50893">
    <property type="entry name" value="ABC_TRANSPORTER_2"/>
    <property type="match status" value="1"/>
</dbReference>
<sequence length="332" mass="36987">MNAPLLQVNDLKKHFPIRGNFFGRSTSRVYAVDGVSFEIARSETLSLVGESGCGKSTVGRAILRLFDITAGQVVLDGQRIDDLSPDRLRRIRRRVQVVFQDPFSSLNPRLRVRDILAEPIRNFGLAKSATELESKVANLMDTVRLPRDALGRRPHEFSGGQRQRICIARALAAEPDLIVCDEAVSALDVSVKAQIINLLQDLQREFGLALLFISHDLAIVEHMTHRVAVMYLGKIVEMAPRYQIFASPRHPYTKALLSAVPVPDPTVRRTPIILKGDVPSPINPPSGCRFHTRCPYVFDRCRTEEPELRQSAEGQWAACHLDVLPDTPASAT</sequence>
<dbReference type="GO" id="GO:0005886">
    <property type="term" value="C:plasma membrane"/>
    <property type="evidence" value="ECO:0007669"/>
    <property type="project" value="UniProtKB-SubCell"/>
</dbReference>
<evidence type="ECO:0000256" key="6">
    <source>
        <dbReference type="ARBA" id="ARBA00024722"/>
    </source>
</evidence>
<dbReference type="AlphaFoldDB" id="A0A1M7T6Q6"/>
<dbReference type="PROSITE" id="PS00211">
    <property type="entry name" value="ABC_TRANSPORTER_1"/>
    <property type="match status" value="1"/>
</dbReference>
<dbReference type="GO" id="GO:0005524">
    <property type="term" value="F:ATP binding"/>
    <property type="evidence" value="ECO:0007669"/>
    <property type="project" value="UniProtKB-KW"/>
</dbReference>
<protein>
    <submittedName>
        <fullName evidence="8">Peptide/nickel transport system ATP-binding protein</fullName>
    </submittedName>
</protein>
<proteinExistence type="inferred from homology"/>
<evidence type="ECO:0000313" key="8">
    <source>
        <dbReference type="EMBL" id="SHN66431.1"/>
    </source>
</evidence>
<dbReference type="GO" id="GO:0055085">
    <property type="term" value="P:transmembrane transport"/>
    <property type="evidence" value="ECO:0007669"/>
    <property type="project" value="UniProtKB-ARBA"/>
</dbReference>
<comment type="subcellular location">
    <subcellularLocation>
        <location evidence="1">Cell inner membrane</location>
        <topology evidence="1">Peripheral membrane protein</topology>
    </subcellularLocation>
</comment>
<name>A0A1M7T6Q6_9BRAD</name>
<accession>A0A1M7T6Q6</accession>
<dbReference type="InterPro" id="IPR027417">
    <property type="entry name" value="P-loop_NTPase"/>
</dbReference>
<dbReference type="Pfam" id="PF00005">
    <property type="entry name" value="ABC_tran"/>
    <property type="match status" value="1"/>
</dbReference>
<evidence type="ECO:0000256" key="4">
    <source>
        <dbReference type="ARBA" id="ARBA00022741"/>
    </source>
</evidence>
<dbReference type="FunFam" id="3.40.50.300:FF:000016">
    <property type="entry name" value="Oligopeptide ABC transporter ATP-binding component"/>
    <property type="match status" value="1"/>
</dbReference>
<keyword evidence="5 8" id="KW-0067">ATP-binding</keyword>
<dbReference type="CDD" id="cd03257">
    <property type="entry name" value="ABC_NikE_OppD_transporters"/>
    <property type="match status" value="1"/>
</dbReference>
<reference evidence="9" key="1">
    <citation type="submission" date="2016-11" db="EMBL/GenBank/DDBJ databases">
        <authorList>
            <person name="Varghese N."/>
            <person name="Submissions S."/>
        </authorList>
    </citation>
    <scope>NUCLEOTIDE SEQUENCE [LARGE SCALE GENOMIC DNA]</scope>
    <source>
        <strain evidence="9">GAS401</strain>
    </source>
</reference>
<dbReference type="SUPFAM" id="SSF52540">
    <property type="entry name" value="P-loop containing nucleoside triphosphate hydrolases"/>
    <property type="match status" value="1"/>
</dbReference>
<evidence type="ECO:0000256" key="3">
    <source>
        <dbReference type="ARBA" id="ARBA00022448"/>
    </source>
</evidence>
<evidence type="ECO:0000256" key="1">
    <source>
        <dbReference type="ARBA" id="ARBA00004417"/>
    </source>
</evidence>
<dbReference type="InterPro" id="IPR017871">
    <property type="entry name" value="ABC_transporter-like_CS"/>
</dbReference>
<evidence type="ECO:0000259" key="7">
    <source>
        <dbReference type="PROSITE" id="PS50893"/>
    </source>
</evidence>
<evidence type="ECO:0000256" key="2">
    <source>
        <dbReference type="ARBA" id="ARBA00005417"/>
    </source>
</evidence>
<dbReference type="Gene3D" id="3.40.50.300">
    <property type="entry name" value="P-loop containing nucleotide triphosphate hydrolases"/>
    <property type="match status" value="1"/>
</dbReference>
<dbReference type="GO" id="GO:0015833">
    <property type="term" value="P:peptide transport"/>
    <property type="evidence" value="ECO:0007669"/>
    <property type="project" value="InterPro"/>
</dbReference>
<feature type="domain" description="ABC transporter" evidence="7">
    <location>
        <begin position="6"/>
        <end position="257"/>
    </location>
</feature>
<evidence type="ECO:0000313" key="9">
    <source>
        <dbReference type="Proteomes" id="UP000184096"/>
    </source>
</evidence>